<dbReference type="OrthoDB" id="3561275at2759"/>
<dbReference type="AlphaFoldDB" id="A0A2J6RE65"/>
<dbReference type="Proteomes" id="UP000235786">
    <property type="component" value="Unassembled WGS sequence"/>
</dbReference>
<protein>
    <submittedName>
        <fullName evidence="1">Uncharacterized protein</fullName>
    </submittedName>
</protein>
<sequence>MIFEHCLRDSWDGKLSELLVALKGSETLYVQALEIFRKVNAGLLYEGARGELENMKENPLSGIKTLVVERKKLLDPKMITFGNYTDFVTVHLKLFRDRVEALGKELKLLSWICPIL</sequence>
<organism evidence="1 2">
    <name type="scientific">Hyaloscypha variabilis (strain UAMH 11265 / GT02V1 / F)</name>
    <name type="common">Meliniomyces variabilis</name>
    <dbReference type="NCBI Taxonomy" id="1149755"/>
    <lineage>
        <taxon>Eukaryota</taxon>
        <taxon>Fungi</taxon>
        <taxon>Dikarya</taxon>
        <taxon>Ascomycota</taxon>
        <taxon>Pezizomycotina</taxon>
        <taxon>Leotiomycetes</taxon>
        <taxon>Helotiales</taxon>
        <taxon>Hyaloscyphaceae</taxon>
        <taxon>Hyaloscypha</taxon>
        <taxon>Hyaloscypha variabilis</taxon>
    </lineage>
</organism>
<name>A0A2J6RE65_HYAVF</name>
<reference evidence="1 2" key="1">
    <citation type="submission" date="2016-04" db="EMBL/GenBank/DDBJ databases">
        <title>A degradative enzymes factory behind the ericoid mycorrhizal symbiosis.</title>
        <authorList>
            <consortium name="DOE Joint Genome Institute"/>
            <person name="Martino E."/>
            <person name="Morin E."/>
            <person name="Grelet G."/>
            <person name="Kuo A."/>
            <person name="Kohler A."/>
            <person name="Daghino S."/>
            <person name="Barry K."/>
            <person name="Choi C."/>
            <person name="Cichocki N."/>
            <person name="Clum A."/>
            <person name="Copeland A."/>
            <person name="Hainaut M."/>
            <person name="Haridas S."/>
            <person name="Labutti K."/>
            <person name="Lindquist E."/>
            <person name="Lipzen A."/>
            <person name="Khouja H.-R."/>
            <person name="Murat C."/>
            <person name="Ohm R."/>
            <person name="Olson A."/>
            <person name="Spatafora J."/>
            <person name="Veneault-Fourrey C."/>
            <person name="Henrissat B."/>
            <person name="Grigoriev I."/>
            <person name="Martin F."/>
            <person name="Perotto S."/>
        </authorList>
    </citation>
    <scope>NUCLEOTIDE SEQUENCE [LARGE SCALE GENOMIC DNA]</scope>
    <source>
        <strain evidence="1 2">F</strain>
    </source>
</reference>
<evidence type="ECO:0000313" key="2">
    <source>
        <dbReference type="Proteomes" id="UP000235786"/>
    </source>
</evidence>
<accession>A0A2J6RE65</accession>
<keyword evidence="2" id="KW-1185">Reference proteome</keyword>
<gene>
    <name evidence="1" type="ORF">L207DRAFT_586498</name>
</gene>
<proteinExistence type="predicted"/>
<dbReference type="EMBL" id="KZ613950">
    <property type="protein sequence ID" value="PMD36809.1"/>
    <property type="molecule type" value="Genomic_DNA"/>
</dbReference>
<evidence type="ECO:0000313" key="1">
    <source>
        <dbReference type="EMBL" id="PMD36809.1"/>
    </source>
</evidence>